<dbReference type="RefSeq" id="XP_007742410.1">
    <property type="nucleotide sequence ID" value="XM_007744220.1"/>
</dbReference>
<dbReference type="STRING" id="1182543.W9X079"/>
<dbReference type="GeneID" id="19188337"/>
<organism evidence="1 2">
    <name type="scientific">Cladophialophora psammophila CBS 110553</name>
    <dbReference type="NCBI Taxonomy" id="1182543"/>
    <lineage>
        <taxon>Eukaryota</taxon>
        <taxon>Fungi</taxon>
        <taxon>Dikarya</taxon>
        <taxon>Ascomycota</taxon>
        <taxon>Pezizomycotina</taxon>
        <taxon>Eurotiomycetes</taxon>
        <taxon>Chaetothyriomycetidae</taxon>
        <taxon>Chaetothyriales</taxon>
        <taxon>Herpotrichiellaceae</taxon>
        <taxon>Cladophialophora</taxon>
    </lineage>
</organism>
<dbReference type="OrthoDB" id="5304415at2759"/>
<dbReference type="Proteomes" id="UP000019471">
    <property type="component" value="Unassembled WGS sequence"/>
</dbReference>
<dbReference type="HOGENOM" id="CLU_356791_0_0_1"/>
<dbReference type="EMBL" id="AMGX01000004">
    <property type="protein sequence ID" value="EXJ73847.1"/>
    <property type="molecule type" value="Genomic_DNA"/>
</dbReference>
<proteinExistence type="predicted"/>
<dbReference type="eggNOG" id="ENOG502SSCI">
    <property type="taxonomic scope" value="Eukaryota"/>
</dbReference>
<evidence type="ECO:0000313" key="1">
    <source>
        <dbReference type="EMBL" id="EXJ73847.1"/>
    </source>
</evidence>
<evidence type="ECO:0000313" key="2">
    <source>
        <dbReference type="Proteomes" id="UP000019471"/>
    </source>
</evidence>
<keyword evidence="2" id="KW-1185">Reference proteome</keyword>
<name>W9X079_9EURO</name>
<gene>
    <name evidence="1" type="ORF">A1O5_03609</name>
</gene>
<dbReference type="AlphaFoldDB" id="W9X079"/>
<comment type="caution">
    <text evidence="1">The sequence shown here is derived from an EMBL/GenBank/DDBJ whole genome shotgun (WGS) entry which is preliminary data.</text>
</comment>
<protein>
    <submittedName>
        <fullName evidence="1">Uncharacterized protein</fullName>
    </submittedName>
</protein>
<sequence>MPTYAGFQLALELSNVLPIKDLAASAFTTLLNMARDLRNSGSDIVVEADLASIFGRGQVSLELEKAFKAKVHITKITPLCEGSEIELRTGPGPTVTRAFQDVQYFATIVTLSALCYFSSREDLARMIASAMVKRCEANIPGATNPPGYEGLENTLAACSTQCGEFHWAPYCAEIERRLRISMPDYFWSADYTRLTPAALLGAMDFFYIVKSLPADRIVTISFQTGFIPLTIWAHYILGLNVVITDLPCRDVVFGNAKEPHVVIHWRRIDASDSGGPCWNLETDDDGPEICLHDADMQIIFTSKPEDHDSNGIYSRERHPLSGYGTEILRRSLNIDTITRDNDDIYEETVGLVAGFAVVASQRMARELTCPSWEEGQEATENTGPKIRLEMWRIMNSVKLIFDGITINTKLCEEYAQFLSEHPLSESTLPTTFNSFFARVPWHGRLYSAEEQMIRLIELLTKYVLIFAHVFELDHCGDMPIAFSTDISAFSTVFREIREGKDGLGLVERSEAFNGIVSVLESAELQDVSRNRYAGRLSLQSDFGWSVHLDTYGDRDPAVVRPELVHIRKGTPTNSRTGERKLRIRDGSGIGRGAKSCVCPVERGPTYTPRTFVNYTSRKDFYKSLAYEFQITLVVTFQTVPEYQNCGGSQSFQEYFRYSQMHENLWNTYLTPECGHRHKDEAEQTKIKLGPDAAAVLGFSESHTLEETLPERIVILLTKGNPYGRWNAIWYSCGDASHTGRKIMLRWNKCCESCALDHVASQKGKWYLIL</sequence>
<reference evidence="1 2" key="1">
    <citation type="submission" date="2013-03" db="EMBL/GenBank/DDBJ databases">
        <title>The Genome Sequence of Cladophialophora psammophila CBS 110553.</title>
        <authorList>
            <consortium name="The Broad Institute Genomics Platform"/>
            <person name="Cuomo C."/>
            <person name="de Hoog S."/>
            <person name="Gorbushina A."/>
            <person name="Walker B."/>
            <person name="Young S.K."/>
            <person name="Zeng Q."/>
            <person name="Gargeya S."/>
            <person name="Fitzgerald M."/>
            <person name="Haas B."/>
            <person name="Abouelleil A."/>
            <person name="Allen A.W."/>
            <person name="Alvarado L."/>
            <person name="Arachchi H.M."/>
            <person name="Berlin A.M."/>
            <person name="Chapman S.B."/>
            <person name="Gainer-Dewar J."/>
            <person name="Goldberg J."/>
            <person name="Griggs A."/>
            <person name="Gujja S."/>
            <person name="Hansen M."/>
            <person name="Howarth C."/>
            <person name="Imamovic A."/>
            <person name="Ireland A."/>
            <person name="Larimer J."/>
            <person name="McCowan C."/>
            <person name="Murphy C."/>
            <person name="Pearson M."/>
            <person name="Poon T.W."/>
            <person name="Priest M."/>
            <person name="Roberts A."/>
            <person name="Saif S."/>
            <person name="Shea T."/>
            <person name="Sisk P."/>
            <person name="Sykes S."/>
            <person name="Wortman J."/>
            <person name="Nusbaum C."/>
            <person name="Birren B."/>
        </authorList>
    </citation>
    <scope>NUCLEOTIDE SEQUENCE [LARGE SCALE GENOMIC DNA]</scope>
    <source>
        <strain evidence="1 2">CBS 110553</strain>
    </source>
</reference>
<accession>W9X079</accession>